<accession>A0AAV5B104</accession>
<dbReference type="PANTHER" id="PTHR43540">
    <property type="entry name" value="PEROXYUREIDOACRYLATE/UREIDOACRYLATE AMIDOHYDROLASE-RELATED"/>
    <property type="match status" value="1"/>
</dbReference>
<dbReference type="InterPro" id="IPR036380">
    <property type="entry name" value="Isochorismatase-like_sf"/>
</dbReference>
<dbReference type="SUPFAM" id="SSF52499">
    <property type="entry name" value="Isochorismatase-like hydrolases"/>
    <property type="match status" value="1"/>
</dbReference>
<comment type="caution">
    <text evidence="3">The sequence shown here is derived from an EMBL/GenBank/DDBJ whole genome shotgun (WGS) entry which is preliminary data.</text>
</comment>
<evidence type="ECO:0000259" key="2">
    <source>
        <dbReference type="Pfam" id="PF00857"/>
    </source>
</evidence>
<dbReference type="Gene3D" id="3.40.50.850">
    <property type="entry name" value="Isochorismatase-like"/>
    <property type="match status" value="1"/>
</dbReference>
<keyword evidence="4" id="KW-1185">Reference proteome</keyword>
<dbReference type="Proteomes" id="UP001055025">
    <property type="component" value="Unassembled WGS sequence"/>
</dbReference>
<protein>
    <recommendedName>
        <fullName evidence="2">Isochorismatase-like domain-containing protein</fullName>
    </recommendedName>
</protein>
<sequence>MLVEPGKTALLVVDVLEATVEGREADPALDAFASACTEVVGACRACGIPVIFLDDAHVPGLDRELELWGEHGIAGSAGARPAACLGPCDRDLVIEKRRYSGFFQTDLDLTLRELGCDRVVAIGFDSNICVLHTLADAYFLGYDSLVVADACRSTLVGSEAGALEYFRRCYGSDVVSLDEFRERLAGDIPA</sequence>
<dbReference type="Pfam" id="PF00857">
    <property type="entry name" value="Isochorismatase"/>
    <property type="match status" value="1"/>
</dbReference>
<dbReference type="InterPro" id="IPR000868">
    <property type="entry name" value="Isochorismatase-like_dom"/>
</dbReference>
<dbReference type="CDD" id="cd00431">
    <property type="entry name" value="cysteine_hydrolases"/>
    <property type="match status" value="1"/>
</dbReference>
<dbReference type="RefSeq" id="WP_135977558.1">
    <property type="nucleotide sequence ID" value="NZ_BQKC01000001.1"/>
</dbReference>
<dbReference type="PANTHER" id="PTHR43540:SF6">
    <property type="entry name" value="ISOCHORISMATASE-LIKE DOMAIN-CONTAINING PROTEIN"/>
    <property type="match status" value="1"/>
</dbReference>
<dbReference type="GO" id="GO:0016787">
    <property type="term" value="F:hydrolase activity"/>
    <property type="evidence" value="ECO:0007669"/>
    <property type="project" value="UniProtKB-KW"/>
</dbReference>
<name>A0AAV5B104_9ACTN</name>
<evidence type="ECO:0000313" key="4">
    <source>
        <dbReference type="Proteomes" id="UP001055025"/>
    </source>
</evidence>
<evidence type="ECO:0000256" key="1">
    <source>
        <dbReference type="ARBA" id="ARBA00022801"/>
    </source>
</evidence>
<dbReference type="EMBL" id="BQKC01000001">
    <property type="protein sequence ID" value="GJM55235.1"/>
    <property type="molecule type" value="Genomic_DNA"/>
</dbReference>
<dbReference type="AlphaFoldDB" id="A0AAV5B104"/>
<keyword evidence="1" id="KW-0378">Hydrolase</keyword>
<proteinExistence type="predicted"/>
<evidence type="ECO:0000313" key="3">
    <source>
        <dbReference type="EMBL" id="GJM55235.1"/>
    </source>
</evidence>
<reference evidence="3" key="1">
    <citation type="journal article" date="2022" name="Int. J. Syst. Evol. Microbiol.">
        <title>Granulimonas faecalis gen. nov., sp. nov., and Leptogranulimonas caecicola gen. nov., sp. nov., novel lactate-producing Atopobiaceae bacteria isolated from mouse intestines, and an emended description of the family Atopobiaceae.</title>
        <authorList>
            <person name="Morinaga K."/>
            <person name="Kusada H."/>
            <person name="Sakamoto S."/>
            <person name="Murakami T."/>
            <person name="Toyoda A."/>
            <person name="Mori H."/>
            <person name="Meng X.Y."/>
            <person name="Takashino M."/>
            <person name="Murotomi K."/>
            <person name="Tamaki H."/>
        </authorList>
    </citation>
    <scope>NUCLEOTIDE SEQUENCE</scope>
    <source>
        <strain evidence="3">OPF53</strain>
    </source>
</reference>
<feature type="domain" description="Isochorismatase-like" evidence="2">
    <location>
        <begin position="8"/>
        <end position="172"/>
    </location>
</feature>
<organism evidence="3 4">
    <name type="scientific">Granulimonas faecalis</name>
    <dbReference type="NCBI Taxonomy" id="2894155"/>
    <lineage>
        <taxon>Bacteria</taxon>
        <taxon>Bacillati</taxon>
        <taxon>Actinomycetota</taxon>
        <taxon>Coriobacteriia</taxon>
        <taxon>Coriobacteriales</taxon>
        <taxon>Kribbibacteriaceae</taxon>
        <taxon>Granulimonas</taxon>
    </lineage>
</organism>
<gene>
    <name evidence="3" type="ORF">ATOP_08900</name>
</gene>
<dbReference type="InterPro" id="IPR050272">
    <property type="entry name" value="Isochorismatase-like_hydrls"/>
</dbReference>